<dbReference type="InterPro" id="IPR008969">
    <property type="entry name" value="CarboxyPept-like_regulatory"/>
</dbReference>
<reference evidence="2" key="1">
    <citation type="journal article" date="2019" name="Int. J. Syst. Evol. Microbiol.">
        <title>The Global Catalogue of Microorganisms (GCM) 10K type strain sequencing project: providing services to taxonomists for standard genome sequencing and annotation.</title>
        <authorList>
            <consortium name="The Broad Institute Genomics Platform"/>
            <consortium name="The Broad Institute Genome Sequencing Center for Infectious Disease"/>
            <person name="Wu L."/>
            <person name="Ma J."/>
        </authorList>
    </citation>
    <scope>NUCLEOTIDE SEQUENCE [LARGE SCALE GENOMIC DNA]</scope>
    <source>
        <strain evidence="2">JCM 17919</strain>
    </source>
</reference>
<organism evidence="1 2">
    <name type="scientific">Flaviaesturariibacter amylovorans</name>
    <dbReference type="NCBI Taxonomy" id="1084520"/>
    <lineage>
        <taxon>Bacteria</taxon>
        <taxon>Pseudomonadati</taxon>
        <taxon>Bacteroidota</taxon>
        <taxon>Chitinophagia</taxon>
        <taxon>Chitinophagales</taxon>
        <taxon>Chitinophagaceae</taxon>
        <taxon>Flaviaestuariibacter</taxon>
    </lineage>
</organism>
<dbReference type="SUPFAM" id="SSF49464">
    <property type="entry name" value="Carboxypeptidase regulatory domain-like"/>
    <property type="match status" value="1"/>
</dbReference>
<protein>
    <recommendedName>
        <fullName evidence="3">Carboxypeptidase regulatory-like domain-containing protein</fullName>
    </recommendedName>
</protein>
<dbReference type="Gene3D" id="2.60.40.1120">
    <property type="entry name" value="Carboxypeptidase-like, regulatory domain"/>
    <property type="match status" value="1"/>
</dbReference>
<dbReference type="Proteomes" id="UP001501725">
    <property type="component" value="Unassembled WGS sequence"/>
</dbReference>
<evidence type="ECO:0000313" key="1">
    <source>
        <dbReference type="EMBL" id="GAA4321094.1"/>
    </source>
</evidence>
<dbReference type="RefSeq" id="WP_345253363.1">
    <property type="nucleotide sequence ID" value="NZ_BAABGY010000002.1"/>
</dbReference>
<sequence>MTKRNLARVSMFNAMLLFFGSYAAVINRIPALAAAVDRFRRFLEQCKEAMAEEQLVTEGITDDKAMAQERLCKQTAVITGAASAYAAEKNLGELAGEMKYSARDLGRLGAADLLSTVRRILSQVEPHLLDLVDYGITRELFDRTREAADLFEGKTGTPRQGITIRSDAGERAAELVAQTNAVLRKSIDKLVRQFETTDPEFYSQYWKSRVVVDAATASTDLVVEVAHATAGPIAAAEVRVEGSGVTGTTDAFGRCLLRGVEPGTTRILITHRDYTQKTVEGVQLKPGKKTKLTASLERQG</sequence>
<accession>A0ABP8GBC2</accession>
<evidence type="ECO:0000313" key="2">
    <source>
        <dbReference type="Proteomes" id="UP001501725"/>
    </source>
</evidence>
<comment type="caution">
    <text evidence="1">The sequence shown here is derived from an EMBL/GenBank/DDBJ whole genome shotgun (WGS) entry which is preliminary data.</text>
</comment>
<name>A0ABP8GBC2_9BACT</name>
<evidence type="ECO:0008006" key="3">
    <source>
        <dbReference type="Google" id="ProtNLM"/>
    </source>
</evidence>
<keyword evidence="2" id="KW-1185">Reference proteome</keyword>
<gene>
    <name evidence="1" type="ORF">GCM10023184_06650</name>
</gene>
<dbReference type="EMBL" id="BAABGY010000002">
    <property type="protein sequence ID" value="GAA4321094.1"/>
    <property type="molecule type" value="Genomic_DNA"/>
</dbReference>
<proteinExistence type="predicted"/>
<dbReference type="Pfam" id="PF13620">
    <property type="entry name" value="CarboxypepD_reg"/>
    <property type="match status" value="1"/>
</dbReference>